<proteinExistence type="predicted"/>
<dbReference type="Pfam" id="PF08810">
    <property type="entry name" value="KapB"/>
    <property type="match status" value="1"/>
</dbReference>
<protein>
    <submittedName>
        <fullName evidence="1">Kinase</fullName>
    </submittedName>
</protein>
<evidence type="ECO:0000313" key="1">
    <source>
        <dbReference type="EMBL" id="RLL46485.1"/>
    </source>
</evidence>
<keyword evidence="1" id="KW-0808">Transferase</keyword>
<dbReference type="Proteomes" id="UP000270219">
    <property type="component" value="Unassembled WGS sequence"/>
</dbReference>
<keyword evidence="2" id="KW-1185">Reference proteome</keyword>
<dbReference type="RefSeq" id="WP_121521736.1">
    <property type="nucleotide sequence ID" value="NZ_RCHR01000002.1"/>
</dbReference>
<sequence>MAEVNVGEIVIAHYHSGTYIGKVIEDRNRNYLIEVLAVIKHPMQGDIHNPGKVENVFFHQRKALYPKEKMNVKKAAVRPYTEDIPSYGESLIQAVDNYKTKLLQEKTAYNQKSLKTLNDLEEKEYKSKYYHL</sequence>
<dbReference type="SMART" id="SM01298">
    <property type="entry name" value="KapB"/>
    <property type="match status" value="1"/>
</dbReference>
<dbReference type="SUPFAM" id="SSF141251">
    <property type="entry name" value="Kinase-associated protein B-like"/>
    <property type="match status" value="1"/>
</dbReference>
<name>A0A498D735_9BACI</name>
<gene>
    <name evidence="1" type="ORF">D8M04_04570</name>
</gene>
<dbReference type="GO" id="GO:0016301">
    <property type="term" value="F:kinase activity"/>
    <property type="evidence" value="ECO:0007669"/>
    <property type="project" value="UniProtKB-KW"/>
</dbReference>
<dbReference type="InterPro" id="IPR038080">
    <property type="entry name" value="KapB_sf"/>
</dbReference>
<organism evidence="1 2">
    <name type="scientific">Oceanobacillus piezotolerans</name>
    <dbReference type="NCBI Taxonomy" id="2448030"/>
    <lineage>
        <taxon>Bacteria</taxon>
        <taxon>Bacillati</taxon>
        <taxon>Bacillota</taxon>
        <taxon>Bacilli</taxon>
        <taxon>Bacillales</taxon>
        <taxon>Bacillaceae</taxon>
        <taxon>Oceanobacillus</taxon>
    </lineage>
</organism>
<accession>A0A498D735</accession>
<comment type="caution">
    <text evidence="1">The sequence shown here is derived from an EMBL/GenBank/DDBJ whole genome shotgun (WGS) entry which is preliminary data.</text>
</comment>
<keyword evidence="1" id="KW-0418">Kinase</keyword>
<dbReference type="Gene3D" id="2.30.30.430">
    <property type="entry name" value="Kinase associated protein B domain"/>
    <property type="match status" value="1"/>
</dbReference>
<dbReference type="OrthoDB" id="2407789at2"/>
<dbReference type="InterPro" id="IPR014916">
    <property type="entry name" value="KapB"/>
</dbReference>
<dbReference type="EMBL" id="RCHR01000002">
    <property type="protein sequence ID" value="RLL46485.1"/>
    <property type="molecule type" value="Genomic_DNA"/>
</dbReference>
<dbReference type="AlphaFoldDB" id="A0A498D735"/>
<reference evidence="1 2" key="1">
    <citation type="submission" date="2018-10" db="EMBL/GenBank/DDBJ databases">
        <title>Oceanobacillus sp. YLB-02 draft genome.</title>
        <authorList>
            <person name="Yu L."/>
        </authorList>
    </citation>
    <scope>NUCLEOTIDE SEQUENCE [LARGE SCALE GENOMIC DNA]</scope>
    <source>
        <strain evidence="1 2">YLB-02</strain>
    </source>
</reference>
<evidence type="ECO:0000313" key="2">
    <source>
        <dbReference type="Proteomes" id="UP000270219"/>
    </source>
</evidence>